<dbReference type="Proteomes" id="UP000233750">
    <property type="component" value="Unassembled WGS sequence"/>
</dbReference>
<protein>
    <submittedName>
        <fullName evidence="2">Uncharacterized protein</fullName>
    </submittedName>
</protein>
<proteinExistence type="predicted"/>
<evidence type="ECO:0000256" key="1">
    <source>
        <dbReference type="SAM" id="MobiDB-lite"/>
    </source>
</evidence>
<dbReference type="EMBL" id="PJMY01000003">
    <property type="protein sequence ID" value="PKV91782.1"/>
    <property type="molecule type" value="Genomic_DNA"/>
</dbReference>
<name>A0A2N3WD19_9PSEU</name>
<sequence length="82" mass="8451">MWTITGQLPLIPKNRERGSPSSASHATCFGFSVAGKSRSAPAGSVLCGHYGCRAAKTSRIGGRSVTGTSVTSGTHSPDTWTN</sequence>
<dbReference type="AlphaFoldDB" id="A0A2N3WD19"/>
<evidence type="ECO:0000313" key="2">
    <source>
        <dbReference type="EMBL" id="PKV91782.1"/>
    </source>
</evidence>
<feature type="region of interest" description="Disordered" evidence="1">
    <location>
        <begin position="1"/>
        <end position="23"/>
    </location>
</feature>
<evidence type="ECO:0000313" key="3">
    <source>
        <dbReference type="Proteomes" id="UP000233750"/>
    </source>
</evidence>
<comment type="caution">
    <text evidence="2">The sequence shown here is derived from an EMBL/GenBank/DDBJ whole genome shotgun (WGS) entry which is preliminary data.</text>
</comment>
<feature type="compositionally biased region" description="Low complexity" evidence="1">
    <location>
        <begin position="61"/>
        <end position="76"/>
    </location>
</feature>
<accession>A0A2N3WD19</accession>
<gene>
    <name evidence="2" type="ORF">ATK30_2567</name>
</gene>
<reference evidence="2 3" key="1">
    <citation type="submission" date="2017-12" db="EMBL/GenBank/DDBJ databases">
        <title>Sequencing the genomes of 1000 Actinobacteria strains.</title>
        <authorList>
            <person name="Klenk H.-P."/>
        </authorList>
    </citation>
    <scope>NUCLEOTIDE SEQUENCE [LARGE SCALE GENOMIC DNA]</scope>
    <source>
        <strain evidence="2 3">DSM 45165</strain>
    </source>
</reference>
<keyword evidence="3" id="KW-1185">Reference proteome</keyword>
<feature type="region of interest" description="Disordered" evidence="1">
    <location>
        <begin position="61"/>
        <end position="82"/>
    </location>
</feature>
<organism evidence="2 3">
    <name type="scientific">Amycolatopsis echigonensis</name>
    <dbReference type="NCBI Taxonomy" id="2576905"/>
    <lineage>
        <taxon>Bacteria</taxon>
        <taxon>Bacillati</taxon>
        <taxon>Actinomycetota</taxon>
        <taxon>Actinomycetes</taxon>
        <taxon>Pseudonocardiales</taxon>
        <taxon>Pseudonocardiaceae</taxon>
        <taxon>Amycolatopsis</taxon>
    </lineage>
</organism>